<reference evidence="8" key="1">
    <citation type="submission" date="2024-02" db="EMBL/GenBank/DDBJ databases">
        <authorList>
            <consortium name="ELIXIR-Norway"/>
            <consortium name="Elixir Norway"/>
        </authorList>
    </citation>
    <scope>NUCLEOTIDE SEQUENCE</scope>
</reference>
<proteinExistence type="inferred from homology"/>
<keyword evidence="4 6" id="KW-1133">Transmembrane helix</keyword>
<dbReference type="PANTHER" id="PTHR30566:SF5">
    <property type="entry name" value="MECHANOSENSITIVE ION CHANNEL PROTEIN 1, MITOCHONDRIAL-RELATED"/>
    <property type="match status" value="1"/>
</dbReference>
<keyword evidence="9" id="KW-1185">Reference proteome</keyword>
<evidence type="ECO:0000256" key="4">
    <source>
        <dbReference type="ARBA" id="ARBA00022989"/>
    </source>
</evidence>
<organism evidence="8 9">
    <name type="scientific">Sphagnum troendelagicum</name>
    <dbReference type="NCBI Taxonomy" id="128251"/>
    <lineage>
        <taxon>Eukaryota</taxon>
        <taxon>Viridiplantae</taxon>
        <taxon>Streptophyta</taxon>
        <taxon>Embryophyta</taxon>
        <taxon>Bryophyta</taxon>
        <taxon>Sphagnophytina</taxon>
        <taxon>Sphagnopsida</taxon>
        <taxon>Sphagnales</taxon>
        <taxon>Sphagnaceae</taxon>
        <taxon>Sphagnum</taxon>
    </lineage>
</organism>
<gene>
    <name evidence="8" type="ORF">CSSPTR1EN2_LOCUS19803</name>
</gene>
<dbReference type="InterPro" id="IPR006685">
    <property type="entry name" value="MscS_channel_2nd"/>
</dbReference>
<dbReference type="InterPro" id="IPR023408">
    <property type="entry name" value="MscS_beta-dom_sf"/>
</dbReference>
<evidence type="ECO:0000313" key="9">
    <source>
        <dbReference type="Proteomes" id="UP001497512"/>
    </source>
</evidence>
<accession>A0ABP0UU34</accession>
<evidence type="ECO:0000256" key="5">
    <source>
        <dbReference type="ARBA" id="ARBA00023136"/>
    </source>
</evidence>
<feature type="domain" description="Mechanosensitive ion channel MscS" evidence="7">
    <location>
        <begin position="203"/>
        <end position="270"/>
    </location>
</feature>
<sequence length="368" mass="40101">METIDASSRGQQQVMELLMPATMAAGLSLATWLVLPRLLRRCHSYVESGPKARILGRAQQQDDGLKEKPPTPPVSYEMSLFGALEDPARLLATTITFSYLGGLVAPRSLGLQYLSQFRAGTTVVSLVWFLYGWKRNVFSRIMSSGRSLSQSERERYLTMDRILSAGMLLLGAMALAESCGVAVQSVLTVGGIGGVATAFAAKDLLGNMLSGVSLQFLRPFSVGDFIRAGAISGQVVDIGLHSTQMINSDKYPIIVPNSFFSSEVIVNMSRIQWRGLALNLPIKLKDFNKMLSINAAVREMLHSHPKIYLENENPRCNVSQVGPASFELAITCDLKPMSTDEFLLTEDEILMEISNIVARSGAALGTSM</sequence>
<keyword evidence="3 6" id="KW-0812">Transmembrane</keyword>
<dbReference type="InterPro" id="IPR010920">
    <property type="entry name" value="LSM_dom_sf"/>
</dbReference>
<comment type="subcellular location">
    <subcellularLocation>
        <location evidence="1">Membrane</location>
        <topology evidence="1">Multi-pass membrane protein</topology>
    </subcellularLocation>
</comment>
<name>A0ABP0UU34_9BRYO</name>
<dbReference type="PANTHER" id="PTHR30566">
    <property type="entry name" value="YNAI-RELATED MECHANOSENSITIVE ION CHANNEL"/>
    <property type="match status" value="1"/>
</dbReference>
<evidence type="ECO:0000313" key="8">
    <source>
        <dbReference type="EMBL" id="CAK9229578.1"/>
    </source>
</evidence>
<dbReference type="Gene3D" id="1.10.287.1260">
    <property type="match status" value="1"/>
</dbReference>
<protein>
    <recommendedName>
        <fullName evidence="7">Mechanosensitive ion channel MscS domain-containing protein</fullName>
    </recommendedName>
</protein>
<dbReference type="InterPro" id="IPR011014">
    <property type="entry name" value="MscS_channel_TM-2"/>
</dbReference>
<evidence type="ECO:0000256" key="3">
    <source>
        <dbReference type="ARBA" id="ARBA00022692"/>
    </source>
</evidence>
<evidence type="ECO:0000256" key="2">
    <source>
        <dbReference type="ARBA" id="ARBA00008017"/>
    </source>
</evidence>
<feature type="transmembrane region" description="Helical" evidence="6">
    <location>
        <begin position="17"/>
        <end position="35"/>
    </location>
</feature>
<dbReference type="SUPFAM" id="SSF50182">
    <property type="entry name" value="Sm-like ribonucleoproteins"/>
    <property type="match status" value="1"/>
</dbReference>
<dbReference type="Gene3D" id="2.30.30.60">
    <property type="match status" value="1"/>
</dbReference>
<dbReference type="EMBL" id="OZ019898">
    <property type="protein sequence ID" value="CAK9229578.1"/>
    <property type="molecule type" value="Genomic_DNA"/>
</dbReference>
<dbReference type="Pfam" id="PF00924">
    <property type="entry name" value="MS_channel_2nd"/>
    <property type="match status" value="1"/>
</dbReference>
<evidence type="ECO:0000259" key="7">
    <source>
        <dbReference type="Pfam" id="PF00924"/>
    </source>
</evidence>
<dbReference type="Proteomes" id="UP001497512">
    <property type="component" value="Chromosome 6"/>
</dbReference>
<keyword evidence="5 6" id="KW-0472">Membrane</keyword>
<comment type="similarity">
    <text evidence="2">Belongs to the MscS (TC 1.A.23) family.</text>
</comment>
<evidence type="ECO:0000256" key="1">
    <source>
        <dbReference type="ARBA" id="ARBA00004141"/>
    </source>
</evidence>
<evidence type="ECO:0000256" key="6">
    <source>
        <dbReference type="SAM" id="Phobius"/>
    </source>
</evidence>
<dbReference type="SUPFAM" id="SSF82861">
    <property type="entry name" value="Mechanosensitive channel protein MscS (YggB), transmembrane region"/>
    <property type="match status" value="1"/>
</dbReference>